<dbReference type="EMBL" id="JAIMJA010000005">
    <property type="protein sequence ID" value="MCE2594518.1"/>
    <property type="molecule type" value="Genomic_DNA"/>
</dbReference>
<dbReference type="Proteomes" id="UP001201273">
    <property type="component" value="Unassembled WGS sequence"/>
</dbReference>
<sequence length="250" mass="28035">MKLTTSRYDAELAYSERPSAERPCSELSRANAVHPEILLLLNEDNRDCVRHFIQSRFYQAYGAKVADFLPHLLALVDRETNIKASLGFAPASQRPLFLEQYLSQPVELCIADALGVTPPKREQIIEMGNLASDSYGATRRLILNLASYFLQQGYRWLTITATSQVRNSFSQLGLNPYSHLLADAKISALTEPTSDWGRYYEFEPQVLVIDIVAGVASLMANPLLNKLLQQINSPITDVMADLHCQWGEVC</sequence>
<dbReference type="RefSeq" id="WP_233052055.1">
    <property type="nucleotide sequence ID" value="NZ_JAIMJA010000005.1"/>
</dbReference>
<name>A0ABS8W8H7_9GAMM</name>
<keyword evidence="2" id="KW-1185">Reference proteome</keyword>
<proteinExistence type="predicted"/>
<accession>A0ABS8W8H7</accession>
<comment type="caution">
    <text evidence="1">The sequence shown here is derived from an EMBL/GenBank/DDBJ whole genome shotgun (WGS) entry which is preliminary data.</text>
</comment>
<dbReference type="Pfam" id="PF12261">
    <property type="entry name" value="T_hemolysin"/>
    <property type="match status" value="1"/>
</dbReference>
<reference evidence="1 2" key="1">
    <citation type="journal article" date="2022" name="Environ. Microbiol. Rep.">
        <title>Eco-phylogenetic analyses reveal divergent evolution of vitamin B12 metabolism in the marine bacterial family 'Psychromonadaceae'.</title>
        <authorList>
            <person name="Jin X."/>
            <person name="Yang Y."/>
            <person name="Cao H."/>
            <person name="Gao B."/>
            <person name="Zhao Z."/>
        </authorList>
    </citation>
    <scope>NUCLEOTIDE SEQUENCE [LARGE SCALE GENOMIC DNA]</scope>
    <source>
        <strain evidence="1 2">MKS20</strain>
    </source>
</reference>
<protein>
    <submittedName>
        <fullName evidence="1">Thermostable hemolysin</fullName>
    </submittedName>
</protein>
<gene>
    <name evidence="1" type="ORF">K6Y31_06795</name>
</gene>
<evidence type="ECO:0000313" key="1">
    <source>
        <dbReference type="EMBL" id="MCE2594518.1"/>
    </source>
</evidence>
<evidence type="ECO:0000313" key="2">
    <source>
        <dbReference type="Proteomes" id="UP001201273"/>
    </source>
</evidence>
<dbReference type="InterPro" id="IPR022050">
    <property type="entry name" value="T_hemolysin"/>
</dbReference>
<organism evidence="1 2">
    <name type="scientific">Motilimonas cestriensis</name>
    <dbReference type="NCBI Taxonomy" id="2742685"/>
    <lineage>
        <taxon>Bacteria</taxon>
        <taxon>Pseudomonadati</taxon>
        <taxon>Pseudomonadota</taxon>
        <taxon>Gammaproteobacteria</taxon>
        <taxon>Alteromonadales</taxon>
        <taxon>Alteromonadales genera incertae sedis</taxon>
        <taxon>Motilimonas</taxon>
    </lineage>
</organism>